<accession>A0A9D1TBR6</accession>
<protein>
    <recommendedName>
        <fullName evidence="3">1,4-alpha-glucan branching enzyme</fullName>
        <ecNumber evidence="3">2.4.1.18</ecNumber>
    </recommendedName>
</protein>
<dbReference type="Pfam" id="PF00128">
    <property type="entry name" value="Alpha-amylase"/>
    <property type="match status" value="1"/>
</dbReference>
<dbReference type="Gene3D" id="2.60.40.10">
    <property type="entry name" value="Immunoglobulins"/>
    <property type="match status" value="1"/>
</dbReference>
<comment type="similarity">
    <text evidence="2">Belongs to the glycosyl hydrolase 13 family. GlgB subfamily.</text>
</comment>
<comment type="caution">
    <text evidence="8">The sequence shown here is derived from an EMBL/GenBank/DDBJ whole genome shotgun (WGS) entry which is preliminary data.</text>
</comment>
<feature type="domain" description="Glycosyl hydrolase family 13 catalytic" evidence="7">
    <location>
        <begin position="187"/>
        <end position="538"/>
    </location>
</feature>
<dbReference type="EC" id="2.4.1.18" evidence="3"/>
<dbReference type="InterPro" id="IPR013780">
    <property type="entry name" value="Glyco_hydro_b"/>
</dbReference>
<keyword evidence="4" id="KW-0328">Glycosyltransferase</keyword>
<dbReference type="PIRSF" id="PIRSF000463">
    <property type="entry name" value="GlgB"/>
    <property type="match status" value="1"/>
</dbReference>
<dbReference type="CDD" id="cd11321">
    <property type="entry name" value="AmyAc_bac_euk_BE"/>
    <property type="match status" value="1"/>
</dbReference>
<evidence type="ECO:0000256" key="3">
    <source>
        <dbReference type="ARBA" id="ARBA00012541"/>
    </source>
</evidence>
<dbReference type="EMBL" id="DVOT01000057">
    <property type="protein sequence ID" value="HIV26936.1"/>
    <property type="molecule type" value="Genomic_DNA"/>
</dbReference>
<feature type="active site" description="Proton donor" evidence="6">
    <location>
        <position position="384"/>
    </location>
</feature>
<evidence type="ECO:0000313" key="9">
    <source>
        <dbReference type="Proteomes" id="UP000886884"/>
    </source>
</evidence>
<comment type="catalytic activity">
    <reaction evidence="1">
        <text>Transfers a segment of a (1-&gt;4)-alpha-D-glucan chain to a primary hydroxy group in a similar glucan chain.</text>
        <dbReference type="EC" id="2.4.1.18"/>
    </reaction>
</comment>
<dbReference type="PANTHER" id="PTHR43651">
    <property type="entry name" value="1,4-ALPHA-GLUCAN-BRANCHING ENZYME"/>
    <property type="match status" value="1"/>
</dbReference>
<evidence type="ECO:0000256" key="2">
    <source>
        <dbReference type="ARBA" id="ARBA00009000"/>
    </source>
</evidence>
<dbReference type="GO" id="GO:0003844">
    <property type="term" value="F:1,4-alpha-glucan branching enzyme activity"/>
    <property type="evidence" value="ECO:0007669"/>
    <property type="project" value="UniProtKB-EC"/>
</dbReference>
<proteinExistence type="inferred from homology"/>
<organism evidence="8 9">
    <name type="scientific">Candidatus Ornithocaccomicrobium faecavium</name>
    <dbReference type="NCBI Taxonomy" id="2840890"/>
    <lineage>
        <taxon>Bacteria</taxon>
        <taxon>Bacillati</taxon>
        <taxon>Bacillota</taxon>
        <taxon>Clostridia</taxon>
        <taxon>Candidatus Ornithocaccomicrobium</taxon>
    </lineage>
</organism>
<dbReference type="InterPro" id="IPR004193">
    <property type="entry name" value="Glyco_hydro_13_N"/>
</dbReference>
<evidence type="ECO:0000256" key="6">
    <source>
        <dbReference type="PIRSR" id="PIRSR000463-1"/>
    </source>
</evidence>
<sequence length="674" mass="77068">MKKRAGAGTYKILSIDHWLKPYSQDIALRVNNHTKALKELLGEDGDLPSFANGYLYYGIHRTADGWVYREWAPEADALHFMGDFNGWNPDSHPMHRLEGGVWEIYLPGTDALAHGQKVKVVVTRDGKRAERIPAYIFRAVQDERTNAFAGEIWAPAKPFPWTDGGYKKRKINPLYIYECHIGMAQEEEKIGTYDEFTEKILPRIAAAGYNAVQLMAIQEHPYYASFGYQVTNFFAASSWYGDPDGLKRLIDKAHSMNMYVLLDVVHSHLAPNTGEGIADFDMSGHQYTRGTHPAWGTKLFDYGKHEVIHFLLSNLKFWLEEYHFDGFRFDGVTSMLYHDHGLGETFDGYHKYFSLNTNTEAVTYLTLATELVHAVNPFAVTIAEDMSGMPGMCLSPRYGGIGFDYRLAMGVPDFWVSTVQKRDEDWNIGRMWYELTTRRPQEKVIGYAESHDQALVGDKTLIFWLADKEMYTGMDKAYHSLVIDRAIALHKMIRLVTLTLACNGYLNFMGNEFGHPEWIDFPREGNGWSFKYARRQWSLADNGYLKYEWLKDFDQAMIRLARKYRILSKEDAANLWMDENKKLLAYSKGGMLYLFNFHPSYSPTDFFLPANTTGEGDYQVVLSTDDACFGGQGRISHETVYHAQAVPGKGVGFNIYSPCRTGMVLVKINKSKER</sequence>
<dbReference type="Gene3D" id="3.20.20.80">
    <property type="entry name" value="Glycosidases"/>
    <property type="match status" value="1"/>
</dbReference>
<keyword evidence="5" id="KW-0808">Transferase</keyword>
<reference evidence="8" key="1">
    <citation type="submission" date="2020-10" db="EMBL/GenBank/DDBJ databases">
        <authorList>
            <person name="Gilroy R."/>
        </authorList>
    </citation>
    <scope>NUCLEOTIDE SEQUENCE</scope>
    <source>
        <strain evidence="8">CHK183-6373</strain>
    </source>
</reference>
<reference evidence="8" key="2">
    <citation type="journal article" date="2021" name="PeerJ">
        <title>Extensive microbial diversity within the chicken gut microbiome revealed by metagenomics and culture.</title>
        <authorList>
            <person name="Gilroy R."/>
            <person name="Ravi A."/>
            <person name="Getino M."/>
            <person name="Pursley I."/>
            <person name="Horton D.L."/>
            <person name="Alikhan N.F."/>
            <person name="Baker D."/>
            <person name="Gharbi K."/>
            <person name="Hall N."/>
            <person name="Watson M."/>
            <person name="Adriaenssens E.M."/>
            <person name="Foster-Nyarko E."/>
            <person name="Jarju S."/>
            <person name="Secka A."/>
            <person name="Antonio M."/>
            <person name="Oren A."/>
            <person name="Chaudhuri R.R."/>
            <person name="La Ragione R."/>
            <person name="Hildebrand F."/>
            <person name="Pallen M.J."/>
        </authorList>
    </citation>
    <scope>NUCLEOTIDE SEQUENCE</scope>
    <source>
        <strain evidence="8">CHK183-6373</strain>
    </source>
</reference>
<dbReference type="InterPro" id="IPR014756">
    <property type="entry name" value="Ig_E-set"/>
</dbReference>
<dbReference type="Pfam" id="PF02806">
    <property type="entry name" value="Alpha-amylase_C"/>
    <property type="match status" value="1"/>
</dbReference>
<evidence type="ECO:0000256" key="5">
    <source>
        <dbReference type="ARBA" id="ARBA00022679"/>
    </source>
</evidence>
<dbReference type="SUPFAM" id="SSF81296">
    <property type="entry name" value="E set domains"/>
    <property type="match status" value="1"/>
</dbReference>
<dbReference type="SMART" id="SM00642">
    <property type="entry name" value="Aamy"/>
    <property type="match status" value="1"/>
</dbReference>
<dbReference type="Proteomes" id="UP000886884">
    <property type="component" value="Unassembled WGS sequence"/>
</dbReference>
<dbReference type="GO" id="GO:0004553">
    <property type="term" value="F:hydrolase activity, hydrolyzing O-glycosyl compounds"/>
    <property type="evidence" value="ECO:0007669"/>
    <property type="project" value="InterPro"/>
</dbReference>
<dbReference type="InterPro" id="IPR006048">
    <property type="entry name" value="A-amylase/branching_C"/>
</dbReference>
<evidence type="ECO:0000313" key="8">
    <source>
        <dbReference type="EMBL" id="HIV26936.1"/>
    </source>
</evidence>
<dbReference type="InterPro" id="IPR013783">
    <property type="entry name" value="Ig-like_fold"/>
</dbReference>
<dbReference type="AlphaFoldDB" id="A0A9D1TBR6"/>
<dbReference type="GO" id="GO:0005978">
    <property type="term" value="P:glycogen biosynthetic process"/>
    <property type="evidence" value="ECO:0007669"/>
    <property type="project" value="InterPro"/>
</dbReference>
<dbReference type="CDD" id="cd02854">
    <property type="entry name" value="E_set_GBE_euk_N"/>
    <property type="match status" value="1"/>
</dbReference>
<dbReference type="GO" id="GO:0043169">
    <property type="term" value="F:cation binding"/>
    <property type="evidence" value="ECO:0007669"/>
    <property type="project" value="InterPro"/>
</dbReference>
<evidence type="ECO:0000259" key="7">
    <source>
        <dbReference type="SMART" id="SM00642"/>
    </source>
</evidence>
<dbReference type="Gene3D" id="2.60.40.1180">
    <property type="entry name" value="Golgi alpha-mannosidase II"/>
    <property type="match status" value="1"/>
</dbReference>
<dbReference type="InterPro" id="IPR037439">
    <property type="entry name" value="Branching_enzy"/>
</dbReference>
<dbReference type="PANTHER" id="PTHR43651:SF3">
    <property type="entry name" value="1,4-ALPHA-GLUCAN-BRANCHING ENZYME"/>
    <property type="match status" value="1"/>
</dbReference>
<dbReference type="GO" id="GO:0005737">
    <property type="term" value="C:cytoplasm"/>
    <property type="evidence" value="ECO:0007669"/>
    <property type="project" value="TreeGrafter"/>
</dbReference>
<dbReference type="Pfam" id="PF02922">
    <property type="entry name" value="CBM_48"/>
    <property type="match status" value="1"/>
</dbReference>
<name>A0A9D1TBR6_9FIRM</name>
<feature type="active site" description="Nucleophile" evidence="6">
    <location>
        <position position="330"/>
    </location>
</feature>
<dbReference type="InterPro" id="IPR006047">
    <property type="entry name" value="GH13_cat_dom"/>
</dbReference>
<evidence type="ECO:0000256" key="4">
    <source>
        <dbReference type="ARBA" id="ARBA00022676"/>
    </source>
</evidence>
<evidence type="ECO:0000256" key="1">
    <source>
        <dbReference type="ARBA" id="ARBA00000826"/>
    </source>
</evidence>
<gene>
    <name evidence="8" type="ORF">IAA64_03125</name>
</gene>
<dbReference type="InterPro" id="IPR017853">
    <property type="entry name" value="GH"/>
</dbReference>
<dbReference type="SUPFAM" id="SSF51011">
    <property type="entry name" value="Glycosyl hydrolase domain"/>
    <property type="match status" value="1"/>
</dbReference>
<dbReference type="SUPFAM" id="SSF51445">
    <property type="entry name" value="(Trans)glycosidases"/>
    <property type="match status" value="1"/>
</dbReference>